<organism evidence="1 2">
    <name type="scientific">Ruegeria conchae</name>
    <dbReference type="NCBI Taxonomy" id="981384"/>
    <lineage>
        <taxon>Bacteria</taxon>
        <taxon>Pseudomonadati</taxon>
        <taxon>Pseudomonadota</taxon>
        <taxon>Alphaproteobacteria</taxon>
        <taxon>Rhodobacterales</taxon>
        <taxon>Roseobacteraceae</taxon>
        <taxon>Ruegeria</taxon>
    </lineage>
</organism>
<accession>A0A497ZIK3</accession>
<keyword evidence="2" id="KW-1185">Reference proteome</keyword>
<comment type="caution">
    <text evidence="1">The sequence shown here is derived from an EMBL/GenBank/DDBJ whole genome shotgun (WGS) entry which is preliminary data.</text>
</comment>
<dbReference type="AlphaFoldDB" id="A0A497ZIK3"/>
<evidence type="ECO:0000313" key="1">
    <source>
        <dbReference type="EMBL" id="RLK08461.1"/>
    </source>
</evidence>
<reference evidence="1 2" key="1">
    <citation type="submission" date="2018-10" db="EMBL/GenBank/DDBJ databases">
        <title>Genomic Encyclopedia of Archaeal and Bacterial Type Strains, Phase II (KMG-II): from individual species to whole genera.</title>
        <authorList>
            <person name="Goeker M."/>
        </authorList>
    </citation>
    <scope>NUCLEOTIDE SEQUENCE [LARGE SCALE GENOMIC DNA]</scope>
    <source>
        <strain evidence="1 2">DSM 29317</strain>
    </source>
</reference>
<protein>
    <submittedName>
        <fullName evidence="1">Uncharacterized protein</fullName>
    </submittedName>
</protein>
<dbReference type="RefSeq" id="WP_010442666.1">
    <property type="nucleotide sequence ID" value="NZ_AEYW01000018.1"/>
</dbReference>
<sequence length="67" mass="6918">MSFDRVAELSLACQDMLRGALNMGVALLIDTVRMVAAATGVMAGRVTVDCAFATRGTAKDARAVDAA</sequence>
<dbReference type="EMBL" id="RCCT01000002">
    <property type="protein sequence ID" value="RLK08461.1"/>
    <property type="molecule type" value="Genomic_DNA"/>
</dbReference>
<dbReference type="STRING" id="981384.GCA_000192475_01035"/>
<gene>
    <name evidence="1" type="ORF">CLV75_2138</name>
</gene>
<dbReference type="Proteomes" id="UP000271700">
    <property type="component" value="Unassembled WGS sequence"/>
</dbReference>
<evidence type="ECO:0000313" key="2">
    <source>
        <dbReference type="Proteomes" id="UP000271700"/>
    </source>
</evidence>
<proteinExistence type="predicted"/>
<name>A0A497ZIK3_9RHOB</name>